<dbReference type="PANTHER" id="PTHR43280">
    <property type="entry name" value="ARAC-FAMILY TRANSCRIPTIONAL REGULATOR"/>
    <property type="match status" value="1"/>
</dbReference>
<sequence>MYTERGIMQYISLLKEPFWYGETNLCQFSDYPCRINGGGVFLCTSGNATITTGLLENVIEQNAEMIILPGTTLCMVSTSENFSVRAFSFSKDLYDKVSLRLGTSFAQYLRDAPIYVYQEEELLANAHTWMNMAELIYKHENDFTVLMQQNFLQNYLLYLFHWCESHIEQRVGRYTRKQERFHQFLSLLDIYCQEHRDVAFYADKLCVTPRYLRLITNECSSFESPKEIIDKRFILEIKVLLQSTELTIQEIAEKLHFPDLSYFGRFFKRHTGLSATEYRKNKFIP</sequence>
<evidence type="ECO:0000313" key="5">
    <source>
        <dbReference type="EMBL" id="SBW05649.1"/>
    </source>
</evidence>
<keyword evidence="3" id="KW-0804">Transcription</keyword>
<evidence type="ECO:0000256" key="3">
    <source>
        <dbReference type="ARBA" id="ARBA00023163"/>
    </source>
</evidence>
<feature type="domain" description="HTH araC/xylS-type" evidence="4">
    <location>
        <begin position="182"/>
        <end position="281"/>
    </location>
</feature>
<evidence type="ECO:0000259" key="4">
    <source>
        <dbReference type="PROSITE" id="PS01124"/>
    </source>
</evidence>
<dbReference type="GO" id="GO:0043565">
    <property type="term" value="F:sequence-specific DNA binding"/>
    <property type="evidence" value="ECO:0007669"/>
    <property type="project" value="InterPro"/>
</dbReference>
<dbReference type="GO" id="GO:0003700">
    <property type="term" value="F:DNA-binding transcription factor activity"/>
    <property type="evidence" value="ECO:0007669"/>
    <property type="project" value="InterPro"/>
</dbReference>
<dbReference type="SMART" id="SM00342">
    <property type="entry name" value="HTH_ARAC"/>
    <property type="match status" value="1"/>
</dbReference>
<dbReference type="AlphaFoldDB" id="A0A212K1T0"/>
<keyword evidence="2" id="KW-0238">DNA-binding</keyword>
<name>A0A212K1T0_9BACT</name>
<dbReference type="Pfam" id="PF12833">
    <property type="entry name" value="HTH_18"/>
    <property type="match status" value="1"/>
</dbReference>
<keyword evidence="1" id="KW-0805">Transcription regulation</keyword>
<evidence type="ECO:0000256" key="1">
    <source>
        <dbReference type="ARBA" id="ARBA00023015"/>
    </source>
</evidence>
<proteinExistence type="predicted"/>
<dbReference type="PROSITE" id="PS01124">
    <property type="entry name" value="HTH_ARAC_FAMILY_2"/>
    <property type="match status" value="1"/>
</dbReference>
<dbReference type="SUPFAM" id="SSF46689">
    <property type="entry name" value="Homeodomain-like"/>
    <property type="match status" value="1"/>
</dbReference>
<accession>A0A212K1T0</accession>
<dbReference type="EMBL" id="FLUL01000001">
    <property type="protein sequence ID" value="SBW05649.1"/>
    <property type="molecule type" value="Genomic_DNA"/>
</dbReference>
<reference evidence="5" key="1">
    <citation type="submission" date="2016-04" db="EMBL/GenBank/DDBJ databases">
        <authorList>
            <person name="Evans L.H."/>
            <person name="Alamgir A."/>
            <person name="Owens N."/>
            <person name="Weber N.D."/>
            <person name="Virtaneva K."/>
            <person name="Barbian K."/>
            <person name="Babar A."/>
            <person name="Rosenke K."/>
        </authorList>
    </citation>
    <scope>NUCLEOTIDE SEQUENCE</scope>
    <source>
        <strain evidence="5">86-2</strain>
    </source>
</reference>
<dbReference type="InterPro" id="IPR009057">
    <property type="entry name" value="Homeodomain-like_sf"/>
</dbReference>
<dbReference type="PANTHER" id="PTHR43280:SF32">
    <property type="entry name" value="TRANSCRIPTIONAL REGULATORY PROTEIN"/>
    <property type="match status" value="1"/>
</dbReference>
<dbReference type="Gene3D" id="1.10.10.60">
    <property type="entry name" value="Homeodomain-like"/>
    <property type="match status" value="1"/>
</dbReference>
<evidence type="ECO:0000256" key="2">
    <source>
        <dbReference type="ARBA" id="ARBA00023125"/>
    </source>
</evidence>
<gene>
    <name evidence="5" type="ORF">KL86DYS2_12829</name>
</gene>
<protein>
    <submittedName>
        <fullName evidence="5">Transcriptional regulator, AraC family</fullName>
    </submittedName>
</protein>
<dbReference type="InterPro" id="IPR018060">
    <property type="entry name" value="HTH_AraC"/>
</dbReference>
<organism evidence="5">
    <name type="scientific">uncultured Dysgonomonas sp</name>
    <dbReference type="NCBI Taxonomy" id="206096"/>
    <lineage>
        <taxon>Bacteria</taxon>
        <taxon>Pseudomonadati</taxon>
        <taxon>Bacteroidota</taxon>
        <taxon>Bacteroidia</taxon>
        <taxon>Bacteroidales</taxon>
        <taxon>Dysgonomonadaceae</taxon>
        <taxon>Dysgonomonas</taxon>
        <taxon>environmental samples</taxon>
    </lineage>
</organism>